<feature type="domain" description="Centrosomin N-terminal motif 1" evidence="4">
    <location>
        <begin position="15"/>
        <end position="91"/>
    </location>
</feature>
<dbReference type="Pfam" id="PF07989">
    <property type="entry name" value="Cnn_1N"/>
    <property type="match status" value="1"/>
</dbReference>
<evidence type="ECO:0000259" key="4">
    <source>
        <dbReference type="Pfam" id="PF07989"/>
    </source>
</evidence>
<dbReference type="Proteomes" id="UP000486351">
    <property type="component" value="Unassembled WGS sequence"/>
</dbReference>
<proteinExistence type="predicted"/>
<protein>
    <recommendedName>
        <fullName evidence="4">Centrosomin N-terminal motif 1 domain-containing protein</fullName>
    </recommendedName>
</protein>
<dbReference type="InterPro" id="IPR012943">
    <property type="entry name" value="Cnn_1N"/>
</dbReference>
<evidence type="ECO:0000313" key="5">
    <source>
        <dbReference type="EMBL" id="KAE9332220.1"/>
    </source>
</evidence>
<organism evidence="5 6">
    <name type="scientific">Phytophthora fragariae</name>
    <dbReference type="NCBI Taxonomy" id="53985"/>
    <lineage>
        <taxon>Eukaryota</taxon>
        <taxon>Sar</taxon>
        <taxon>Stramenopiles</taxon>
        <taxon>Oomycota</taxon>
        <taxon>Peronosporomycetes</taxon>
        <taxon>Peronosporales</taxon>
        <taxon>Peronosporaceae</taxon>
        <taxon>Phytophthora</taxon>
    </lineage>
</organism>
<evidence type="ECO:0000256" key="2">
    <source>
        <dbReference type="ARBA" id="ARBA00022490"/>
    </source>
</evidence>
<name>A0A6G0RF78_9STRA</name>
<reference evidence="5 6" key="1">
    <citation type="submission" date="2018-09" db="EMBL/GenBank/DDBJ databases">
        <title>Genomic investigation of the strawberry pathogen Phytophthora fragariae indicates pathogenicity is determined by transcriptional variation in three key races.</title>
        <authorList>
            <person name="Adams T.M."/>
            <person name="Armitage A.D."/>
            <person name="Sobczyk M.K."/>
            <person name="Bates H.J."/>
            <person name="Dunwell J.M."/>
            <person name="Nellist C.F."/>
            <person name="Harrison R.J."/>
        </authorList>
    </citation>
    <scope>NUCLEOTIDE SEQUENCE [LARGE SCALE GENOMIC DNA]</scope>
    <source>
        <strain evidence="5 6">NOV-77</strain>
    </source>
</reference>
<accession>A0A6G0RF78</accession>
<feature type="coiled-coil region" evidence="3">
    <location>
        <begin position="77"/>
        <end position="149"/>
    </location>
</feature>
<comment type="subcellular location">
    <subcellularLocation>
        <location evidence="1">Cytoplasm</location>
    </subcellularLocation>
</comment>
<comment type="caution">
    <text evidence="5">The sequence shown here is derived from an EMBL/GenBank/DDBJ whole genome shotgun (WGS) entry which is preliminary data.</text>
</comment>
<keyword evidence="2" id="KW-0963">Cytoplasm</keyword>
<evidence type="ECO:0000256" key="3">
    <source>
        <dbReference type="SAM" id="Coils"/>
    </source>
</evidence>
<evidence type="ECO:0000256" key="1">
    <source>
        <dbReference type="ARBA" id="ARBA00004496"/>
    </source>
</evidence>
<feature type="coiled-coil region" evidence="3">
    <location>
        <begin position="185"/>
        <end position="252"/>
    </location>
</feature>
<gene>
    <name evidence="5" type="ORF">PF008_g15051</name>
</gene>
<dbReference type="AlphaFoldDB" id="A0A6G0RF78"/>
<keyword evidence="3" id="KW-0175">Coiled coil</keyword>
<evidence type="ECO:0000313" key="6">
    <source>
        <dbReference type="Proteomes" id="UP000486351"/>
    </source>
</evidence>
<dbReference type="EMBL" id="QXFY01000959">
    <property type="protein sequence ID" value="KAE9332220.1"/>
    <property type="molecule type" value="Genomic_DNA"/>
</dbReference>
<sequence length="312" mass="36071">MDNNSNGASEPLPRTLSEQAARFAELQHENFNLKMRVSYLEDKLLSLGNGVTALASDELEAEVIRLRRAVDERDHQLAEQNASIARGNQAIDALTEQLRESQAAIPQVGEVGQTSLALQNAVEAAQRRVYELEEEVETLHQELQESQIAHQRDVGTSEQWKQCYQETLEYLKREGVRALHEVKHLRDLNNSKDNMLTRSRELLEDARRQKRQQGSEYITRLKRFSEEAKRLGEQEERLHAKYQADYARLESNWMDDQTGLVAQNTFFRDEIATLRRPQRVFYQSQVLTWRKELEAITNVSTAMCSSISSRRI</sequence>
<dbReference type="GO" id="GO:0005737">
    <property type="term" value="C:cytoplasm"/>
    <property type="evidence" value="ECO:0007669"/>
    <property type="project" value="UniProtKB-SubCell"/>
</dbReference>
<dbReference type="GO" id="GO:0005815">
    <property type="term" value="C:microtubule organizing center"/>
    <property type="evidence" value="ECO:0007669"/>
    <property type="project" value="InterPro"/>
</dbReference>